<evidence type="ECO:0000313" key="2">
    <source>
        <dbReference type="EMBL" id="HII71002.1"/>
    </source>
</evidence>
<dbReference type="PANTHER" id="PTHR11647">
    <property type="entry name" value="HYDRANTOINASE/DIHYDROPYRIMIDINASE FAMILY MEMBER"/>
    <property type="match status" value="1"/>
</dbReference>
<comment type="caution">
    <text evidence="2">The sequence shown here is derived from an EMBL/GenBank/DDBJ whole genome shotgun (WGS) entry which is preliminary data.</text>
</comment>
<dbReference type="PIRSF" id="PIRSF006453">
    <property type="entry name" value="FwdA"/>
    <property type="match status" value="1"/>
</dbReference>
<dbReference type="InterPro" id="IPR011059">
    <property type="entry name" value="Metal-dep_hydrolase_composite"/>
</dbReference>
<dbReference type="CDD" id="cd01304">
    <property type="entry name" value="FMDH_A"/>
    <property type="match status" value="1"/>
</dbReference>
<protein>
    <submittedName>
        <fullName evidence="2">Formylmethanofuran dehydrogenase subunit A</fullName>
    </submittedName>
</protein>
<dbReference type="AlphaFoldDB" id="A0A832WN78"/>
<dbReference type="NCBIfam" id="TIGR03121">
    <property type="entry name" value="one_C_dehyd_A"/>
    <property type="match status" value="1"/>
</dbReference>
<reference evidence="2" key="1">
    <citation type="journal article" date="2020" name="bioRxiv">
        <title>A rank-normalized archaeal taxonomy based on genome phylogeny resolves widespread incomplete and uneven classifications.</title>
        <authorList>
            <person name="Rinke C."/>
            <person name="Chuvochina M."/>
            <person name="Mussig A.J."/>
            <person name="Chaumeil P.-A."/>
            <person name="Waite D.W."/>
            <person name="Whitman W.B."/>
            <person name="Parks D.H."/>
            <person name="Hugenholtz P."/>
        </authorList>
    </citation>
    <scope>NUCLEOTIDE SEQUENCE</scope>
    <source>
        <strain evidence="2">UBA8853</strain>
    </source>
</reference>
<dbReference type="InterPro" id="IPR012027">
    <property type="entry name" value="Formylmethanofuran_DH_asu"/>
</dbReference>
<sequence>MAKELLIKNACVYDPLNGIEGEVMDIGVKDGKIVDPSEVDESKAKVIDAEGRLTMAGGVDIHAHVAGPKVNVGRIFRPEDSRRLQVAIKKLGTRSGTGFSVPSTTITGYLYAQMGYTTVMEAATPPLLTRHTHEEIRDTPILDEGAYTLMANNWILYEYIKEGELEKAAAYAAWLLRATKGFVIKMVNPGGTEAWGWGENVHSLDDPVPYFEITPAEIYQNYVKINEMLGLPHSIHIHPNLLGEPGNYEITTDSWDVIKKTGVEPNPEIGEREQVVHNTHVQFHSYGGDSWPTFESKAEEVAKYLNKNDHVTVDLGAVTLDETTTMTADGPLEWELQELTGFKWANYDVELETGSGVVPFIYSPKNPVHSVQWAIGLEIALLTENPWQVVISTDHPNAGPFIRYPRIIAWLMSEPYREEWIENVHPWVGQRAAIATIDREYTWTDITITTRAAPAKMLGLSDRIGHLGEGAYAHIAIYDIKPDEVDPSRDYEEVEKAMEQAWLVVKDGEIVVQEGVVVNEPVGRTYWVDVKVPEDLLEEVKKDLETKFRRYYSVNLGNYQVQDVYIPKEERIVIDARDRLS</sequence>
<name>A0A832WN78_9EURY</name>
<dbReference type="SUPFAM" id="SSF51338">
    <property type="entry name" value="Composite domain of metallo-dependent hydrolases"/>
    <property type="match status" value="2"/>
</dbReference>
<gene>
    <name evidence="2" type="ORF">HA336_07215</name>
</gene>
<dbReference type="EMBL" id="DUJS01000005">
    <property type="protein sequence ID" value="HII71002.1"/>
    <property type="molecule type" value="Genomic_DNA"/>
</dbReference>
<dbReference type="InterPro" id="IPR013108">
    <property type="entry name" value="Amidohydro_3"/>
</dbReference>
<dbReference type="SUPFAM" id="SSF51556">
    <property type="entry name" value="Metallo-dependent hydrolases"/>
    <property type="match status" value="1"/>
</dbReference>
<proteinExistence type="predicted"/>
<dbReference type="GeneID" id="1478124"/>
<dbReference type="InterPro" id="IPR050378">
    <property type="entry name" value="Metallo-dep_Hydrolases_sf"/>
</dbReference>
<dbReference type="Pfam" id="PF07969">
    <property type="entry name" value="Amidohydro_3"/>
    <property type="match status" value="1"/>
</dbReference>
<dbReference type="GO" id="GO:0016810">
    <property type="term" value="F:hydrolase activity, acting on carbon-nitrogen (but not peptide) bonds"/>
    <property type="evidence" value="ECO:0007669"/>
    <property type="project" value="InterPro"/>
</dbReference>
<evidence type="ECO:0000313" key="3">
    <source>
        <dbReference type="Proteomes" id="UP000619545"/>
    </source>
</evidence>
<dbReference type="RefSeq" id="WP_011019897.1">
    <property type="nucleotide sequence ID" value="NZ_DUJS01000005.1"/>
</dbReference>
<accession>A0A832WN78</accession>
<dbReference type="Proteomes" id="UP000619545">
    <property type="component" value="Unassembled WGS sequence"/>
</dbReference>
<dbReference type="InterPro" id="IPR032466">
    <property type="entry name" value="Metal_Hydrolase"/>
</dbReference>
<organism evidence="2 3">
    <name type="scientific">Methanopyrus kandleri</name>
    <dbReference type="NCBI Taxonomy" id="2320"/>
    <lineage>
        <taxon>Archaea</taxon>
        <taxon>Methanobacteriati</taxon>
        <taxon>Methanobacteriota</taxon>
        <taxon>Methanomada group</taxon>
        <taxon>Methanopyri</taxon>
        <taxon>Methanopyrales</taxon>
        <taxon>Methanopyraceae</taxon>
        <taxon>Methanopyrus</taxon>
    </lineage>
</organism>
<evidence type="ECO:0000259" key="1">
    <source>
        <dbReference type="Pfam" id="PF07969"/>
    </source>
</evidence>
<dbReference type="PANTHER" id="PTHR11647:SF1">
    <property type="entry name" value="COLLAPSIN RESPONSE MEDIATOR PROTEIN"/>
    <property type="match status" value="1"/>
</dbReference>
<dbReference type="Gene3D" id="2.30.40.10">
    <property type="entry name" value="Urease, subunit C, domain 1"/>
    <property type="match status" value="1"/>
</dbReference>
<dbReference type="OMA" id="GEKMDIC"/>
<feature type="domain" description="Amidohydrolase 3" evidence="1">
    <location>
        <begin position="45"/>
        <end position="512"/>
    </location>
</feature>